<dbReference type="Pfam" id="PF04050">
    <property type="entry name" value="Upf2"/>
    <property type="match status" value="2"/>
</dbReference>
<evidence type="ECO:0000259" key="4">
    <source>
        <dbReference type="PROSITE" id="PS50072"/>
    </source>
</evidence>
<dbReference type="PROSITE" id="PS50072">
    <property type="entry name" value="CSA_PPIASE_2"/>
    <property type="match status" value="1"/>
</dbReference>
<feature type="compositionally biased region" description="Acidic residues" evidence="3">
    <location>
        <begin position="533"/>
        <end position="548"/>
    </location>
</feature>
<comment type="caution">
    <text evidence="5">The sequence shown here is derived from an EMBL/GenBank/DDBJ whole genome shotgun (WGS) entry which is preliminary data.</text>
</comment>
<protein>
    <submittedName>
        <fullName evidence="5">Regulator of nonsense transcripts upf2</fullName>
    </submittedName>
</protein>
<dbReference type="SUPFAM" id="SSF48371">
    <property type="entry name" value="ARM repeat"/>
    <property type="match status" value="2"/>
</dbReference>
<dbReference type="InterPro" id="IPR002130">
    <property type="entry name" value="Cyclophilin-type_PPIase_dom"/>
</dbReference>
<dbReference type="Pfam" id="PF02854">
    <property type="entry name" value="MIF4G"/>
    <property type="match status" value="2"/>
</dbReference>
<dbReference type="InterPro" id="IPR003890">
    <property type="entry name" value="MIF4G-like_typ-3"/>
</dbReference>
<accession>A0ABQ9V863</accession>
<feature type="region of interest" description="Disordered" evidence="3">
    <location>
        <begin position="526"/>
        <end position="563"/>
    </location>
</feature>
<sequence length="864" mass="99431">MRLFAEALKRMLHHLVALLCWKQQHRGKVNRAFGCRFHGVVPMANNGPNTHGSQFFITYGKQPHLDMKYTVFGKVIDALETLDELEKLPVNENTYRPLNDVHIKDCKFIFYMESRSVQTHAHTFTEMESLSSVVLPSTQKNRSQAVPLIHRHSSTLAEITSRGQLDTTAENSQVRKKDQINIETKNKTVRFIGELTKFKMFTKNDTLHCLKMLLSDFSHHHIEMACTLLETCGRFLFRSPESHLRTSVLLEQMMRKKQAMHLDARYVTMVENAYYYCNPPPAEKTVKKKRPPLQEYVRKLLYKDLSKVTTEKLMESLGEGGVLRQMRKLPWQDQEVKDYVICCMINIWNVKYNSIHCVANLLAGLVLYQEDVGIHVVDGVLEDIRLGMEVNQPKFNQRRISSAKFLGELYNYRMVESAVIFRTLYSFTSFGVNPDGSPSSLDPPEHLFRIRLVCTILDTCGQYFDRGSSKRKLDCFLVYFQRYVWWKKSLEVWTKDHPFPIDIDYMISDTLELLRPKIKLCSSLEESIRQEGSDNDDDDGEEEEEENTDYLTDSNKENETDEENTEVMIKGGGLKHVPCVEDEDFIQALDKMMLENLQIVCRQLAAACPSCIPHPDLHEFFEEASWKDVIKAEGTFRERHAATRSQAQESLRLLHRWMTPQRSGESVKVHQLDVAIPLHLKSQLRKGPPLGGGEGEAESADTMPFVMLTRKGNKQQHEGSASKHQHLSCNSYISSSAGEAVGKGGIRKTPYSFKILNVPMSSQLAANHWNQQQAEQEERMRMKKLTLDINERQEQEDYQEMLQSLAQRPAPANTNRERRPRYQHPKGAPNADLIFKTGGRYSSHYSFLSCSHHVRKNTLEISGS</sequence>
<dbReference type="PRINTS" id="PR00153">
    <property type="entry name" value="CSAPPISMRASE"/>
</dbReference>
<evidence type="ECO:0000256" key="1">
    <source>
        <dbReference type="ARBA" id="ARBA00004496"/>
    </source>
</evidence>
<dbReference type="PANTHER" id="PTHR12839">
    <property type="entry name" value="NONSENSE-MEDIATED MRNA DECAY PROTEIN 2 UP-FRAMESHIFT SUPPRESSOR 2"/>
    <property type="match status" value="1"/>
</dbReference>
<dbReference type="InterPro" id="IPR039762">
    <property type="entry name" value="Nmd2/UPF2"/>
</dbReference>
<feature type="region of interest" description="Disordered" evidence="3">
    <location>
        <begin position="805"/>
        <end position="835"/>
    </location>
</feature>
<comment type="subcellular location">
    <subcellularLocation>
        <location evidence="1">Cytoplasm</location>
    </subcellularLocation>
</comment>
<dbReference type="Pfam" id="PF00160">
    <property type="entry name" value="Pro_isomerase"/>
    <property type="match status" value="1"/>
</dbReference>
<evidence type="ECO:0000256" key="2">
    <source>
        <dbReference type="ARBA" id="ARBA00022490"/>
    </source>
</evidence>
<keyword evidence="2" id="KW-0963">Cytoplasm</keyword>
<dbReference type="Gene3D" id="6.10.250.770">
    <property type="match status" value="1"/>
</dbReference>
<feature type="domain" description="PPIase cyclophilin-type" evidence="4">
    <location>
        <begin position="39"/>
        <end position="108"/>
    </location>
</feature>
<organism evidence="5 6">
    <name type="scientific">Saguinus oedipus</name>
    <name type="common">Cotton-top tamarin</name>
    <name type="synonym">Oedipomidas oedipus</name>
    <dbReference type="NCBI Taxonomy" id="9490"/>
    <lineage>
        <taxon>Eukaryota</taxon>
        <taxon>Metazoa</taxon>
        <taxon>Chordata</taxon>
        <taxon>Craniata</taxon>
        <taxon>Vertebrata</taxon>
        <taxon>Euteleostomi</taxon>
        <taxon>Mammalia</taxon>
        <taxon>Eutheria</taxon>
        <taxon>Euarchontoglires</taxon>
        <taxon>Primates</taxon>
        <taxon>Haplorrhini</taxon>
        <taxon>Platyrrhini</taxon>
        <taxon>Cebidae</taxon>
        <taxon>Callitrichinae</taxon>
        <taxon>Saguinus</taxon>
    </lineage>
</organism>
<dbReference type="SUPFAM" id="SSF50891">
    <property type="entry name" value="Cyclophilin-like"/>
    <property type="match status" value="1"/>
</dbReference>
<dbReference type="EMBL" id="JASSZA010000007">
    <property type="protein sequence ID" value="KAK2105554.1"/>
    <property type="molecule type" value="Genomic_DNA"/>
</dbReference>
<dbReference type="Proteomes" id="UP001266305">
    <property type="component" value="Unassembled WGS sequence"/>
</dbReference>
<dbReference type="Gene3D" id="2.40.100.10">
    <property type="entry name" value="Cyclophilin-like"/>
    <property type="match status" value="1"/>
</dbReference>
<name>A0ABQ9V863_SAGOE</name>
<dbReference type="PANTHER" id="PTHR12839:SF7">
    <property type="entry name" value="REGULATOR OF NONSENSE TRANSCRIPTS 2"/>
    <property type="match status" value="1"/>
</dbReference>
<dbReference type="InterPro" id="IPR016024">
    <property type="entry name" value="ARM-type_fold"/>
</dbReference>
<proteinExistence type="predicted"/>
<dbReference type="Gene3D" id="4.10.80.160">
    <property type="match status" value="1"/>
</dbReference>
<reference evidence="5 6" key="1">
    <citation type="submission" date="2023-05" db="EMBL/GenBank/DDBJ databases">
        <title>B98-5 Cell Line De Novo Hybrid Assembly: An Optical Mapping Approach.</title>
        <authorList>
            <person name="Kananen K."/>
            <person name="Auerbach J.A."/>
            <person name="Kautto E."/>
            <person name="Blachly J.S."/>
        </authorList>
    </citation>
    <scope>NUCLEOTIDE SEQUENCE [LARGE SCALE GENOMIC DNA]</scope>
    <source>
        <strain evidence="5">B95-8</strain>
        <tissue evidence="5">Cell line</tissue>
    </source>
</reference>
<evidence type="ECO:0000313" key="5">
    <source>
        <dbReference type="EMBL" id="KAK2105554.1"/>
    </source>
</evidence>
<dbReference type="SMART" id="SM00543">
    <property type="entry name" value="MIF4G"/>
    <property type="match status" value="2"/>
</dbReference>
<dbReference type="InterPro" id="IPR007193">
    <property type="entry name" value="Upf2/Nmd2_C"/>
</dbReference>
<dbReference type="Gene3D" id="1.25.40.180">
    <property type="match status" value="2"/>
</dbReference>
<evidence type="ECO:0000256" key="3">
    <source>
        <dbReference type="SAM" id="MobiDB-lite"/>
    </source>
</evidence>
<keyword evidence="6" id="KW-1185">Reference proteome</keyword>
<gene>
    <name evidence="5" type="primary">UPF2_1</name>
    <name evidence="5" type="ORF">P7K49_015068</name>
</gene>
<evidence type="ECO:0000313" key="6">
    <source>
        <dbReference type="Proteomes" id="UP001266305"/>
    </source>
</evidence>
<dbReference type="InterPro" id="IPR029000">
    <property type="entry name" value="Cyclophilin-like_dom_sf"/>
</dbReference>